<evidence type="ECO:0000256" key="1">
    <source>
        <dbReference type="SAM" id="MobiDB-lite"/>
    </source>
</evidence>
<reference evidence="2 3" key="1">
    <citation type="journal article" date="2023" name="Sci. Data">
        <title>Genome assembly of the Korean intertidal mud-creeper Batillaria attramentaria.</title>
        <authorList>
            <person name="Patra A.K."/>
            <person name="Ho P.T."/>
            <person name="Jun S."/>
            <person name="Lee S.J."/>
            <person name="Kim Y."/>
            <person name="Won Y.J."/>
        </authorList>
    </citation>
    <scope>NUCLEOTIDE SEQUENCE [LARGE SCALE GENOMIC DNA]</scope>
    <source>
        <strain evidence="2">Wonlab-2016</strain>
    </source>
</reference>
<evidence type="ECO:0000313" key="2">
    <source>
        <dbReference type="EMBL" id="KAK7478297.1"/>
    </source>
</evidence>
<dbReference type="EMBL" id="JACVVK020000329">
    <property type="protein sequence ID" value="KAK7478297.1"/>
    <property type="molecule type" value="Genomic_DNA"/>
</dbReference>
<protein>
    <submittedName>
        <fullName evidence="2">Uncharacterized protein</fullName>
    </submittedName>
</protein>
<feature type="compositionally biased region" description="Gly residues" evidence="1">
    <location>
        <begin position="124"/>
        <end position="138"/>
    </location>
</feature>
<sequence length="272" mass="30244">MHSGMKCMPDNKTINACFRELDELQAQEEPDTVVVGLDDVTLGNETSFDSEKYTVEQFEMHPMFMCKHREAFIASIRCMDAAMKRKCPFMPKEFFESTDRLDGATKYACSELPITDDDSLTKGDNGGPTDGGKGGYSMGGADAEEDENESMWDEEETEIEQDCRWGESKDDDDSSDVEKGMDILERMLCYFKYRMLKCARKSTAACDEHTADVMVTFMKKMASPKCARMMDECGGLGSQCAGETCGAADNSVAWTAVLLPALLVMNYVLNAE</sequence>
<feature type="region of interest" description="Disordered" evidence="1">
    <location>
        <begin position="117"/>
        <end position="177"/>
    </location>
</feature>
<gene>
    <name evidence="2" type="ORF">BaRGS_00030449</name>
</gene>
<comment type="caution">
    <text evidence="2">The sequence shown here is derived from an EMBL/GenBank/DDBJ whole genome shotgun (WGS) entry which is preliminary data.</text>
</comment>
<organism evidence="2 3">
    <name type="scientific">Batillaria attramentaria</name>
    <dbReference type="NCBI Taxonomy" id="370345"/>
    <lineage>
        <taxon>Eukaryota</taxon>
        <taxon>Metazoa</taxon>
        <taxon>Spiralia</taxon>
        <taxon>Lophotrochozoa</taxon>
        <taxon>Mollusca</taxon>
        <taxon>Gastropoda</taxon>
        <taxon>Caenogastropoda</taxon>
        <taxon>Sorbeoconcha</taxon>
        <taxon>Cerithioidea</taxon>
        <taxon>Batillariidae</taxon>
        <taxon>Batillaria</taxon>
    </lineage>
</organism>
<evidence type="ECO:0000313" key="3">
    <source>
        <dbReference type="Proteomes" id="UP001519460"/>
    </source>
</evidence>
<dbReference type="Proteomes" id="UP001519460">
    <property type="component" value="Unassembled WGS sequence"/>
</dbReference>
<proteinExistence type="predicted"/>
<feature type="compositionally biased region" description="Acidic residues" evidence="1">
    <location>
        <begin position="142"/>
        <end position="160"/>
    </location>
</feature>
<name>A0ABD0JTD6_9CAEN</name>
<keyword evidence="3" id="KW-1185">Reference proteome</keyword>
<accession>A0ABD0JTD6</accession>
<dbReference type="AlphaFoldDB" id="A0ABD0JTD6"/>